<gene>
    <name evidence="1" type="ORF">J2S39_000663</name>
</gene>
<sequence length="115" mass="13170">MGYDLAMWVGEQPRSDVEGAMQLEERFDHYQVCEDPVAPEIRDFVDRALTDFPIDTEEEMEASPWRDIPLYGAARGDMIYFSLLTDTPPETVQSIIDLGKVVELVVVDPQARRTY</sequence>
<keyword evidence="2" id="KW-1185">Reference proteome</keyword>
<proteinExistence type="predicted"/>
<reference evidence="1" key="1">
    <citation type="submission" date="2023-07" db="EMBL/GenBank/DDBJ databases">
        <title>Sequencing the genomes of 1000 actinobacteria strains.</title>
        <authorList>
            <person name="Klenk H.-P."/>
        </authorList>
    </citation>
    <scope>NUCLEOTIDE SEQUENCE</scope>
    <source>
        <strain evidence="1">DSM 107476</strain>
    </source>
</reference>
<name>A0ABU1ZVM3_9CORY</name>
<evidence type="ECO:0000313" key="2">
    <source>
        <dbReference type="Proteomes" id="UP001180840"/>
    </source>
</evidence>
<organism evidence="1 2">
    <name type="scientific">Corynebacterium guangdongense</name>
    <dbReference type="NCBI Taxonomy" id="1783348"/>
    <lineage>
        <taxon>Bacteria</taxon>
        <taxon>Bacillati</taxon>
        <taxon>Actinomycetota</taxon>
        <taxon>Actinomycetes</taxon>
        <taxon>Mycobacteriales</taxon>
        <taxon>Corynebacteriaceae</taxon>
        <taxon>Corynebacterium</taxon>
    </lineage>
</organism>
<evidence type="ECO:0000313" key="1">
    <source>
        <dbReference type="EMBL" id="MDR7328987.1"/>
    </source>
</evidence>
<accession>A0ABU1ZVM3</accession>
<dbReference type="Proteomes" id="UP001180840">
    <property type="component" value="Unassembled WGS sequence"/>
</dbReference>
<comment type="caution">
    <text evidence="1">The sequence shown here is derived from an EMBL/GenBank/DDBJ whole genome shotgun (WGS) entry which is preliminary data.</text>
</comment>
<protein>
    <submittedName>
        <fullName evidence="1">Uncharacterized protein</fullName>
    </submittedName>
</protein>
<dbReference type="EMBL" id="JAVDXZ010000001">
    <property type="protein sequence ID" value="MDR7328987.1"/>
    <property type="molecule type" value="Genomic_DNA"/>
</dbReference>
<dbReference type="RefSeq" id="WP_290197969.1">
    <property type="nucleotide sequence ID" value="NZ_CP047654.1"/>
</dbReference>